<dbReference type="AlphaFoldDB" id="A0A0V8GBR9"/>
<gene>
    <name evidence="1" type="ORF">AS033_15715</name>
</gene>
<dbReference type="RefSeq" id="WP_058266057.1">
    <property type="nucleotide sequence ID" value="NZ_FMYN01000007.1"/>
</dbReference>
<dbReference type="OrthoDB" id="1644322at2"/>
<reference evidence="1 2" key="1">
    <citation type="journal article" date="2015" name="Int. J. Syst. Evol. Microbiol.">
        <title>Exiguobacterium enclense sp. nov., isolated from sediment.</title>
        <authorList>
            <person name="Dastager S.G."/>
            <person name="Mawlankar R."/>
            <person name="Sonalkar V.V."/>
            <person name="Thorat M.N."/>
            <person name="Mual P."/>
            <person name="Verma A."/>
            <person name="Krishnamurthi S."/>
            <person name="Tang S.K."/>
            <person name="Li W.J."/>
        </authorList>
    </citation>
    <scope>NUCLEOTIDE SEQUENCE [LARGE SCALE GENOMIC DNA]</scope>
    <source>
        <strain evidence="1 2">NIO-1109</strain>
    </source>
</reference>
<dbReference type="EMBL" id="LNQL01000007">
    <property type="protein sequence ID" value="KSU47699.1"/>
    <property type="molecule type" value="Genomic_DNA"/>
</dbReference>
<dbReference type="Proteomes" id="UP000053797">
    <property type="component" value="Unassembled WGS sequence"/>
</dbReference>
<evidence type="ECO:0008006" key="3">
    <source>
        <dbReference type="Google" id="ProtNLM"/>
    </source>
</evidence>
<evidence type="ECO:0000313" key="2">
    <source>
        <dbReference type="Proteomes" id="UP000053797"/>
    </source>
</evidence>
<protein>
    <recommendedName>
        <fullName evidence="3">YolD-like family protein</fullName>
    </recommendedName>
</protein>
<sequence length="111" mass="12803">MSYEDRGNKKWIPFLMPEHKGLLKRYYQEIHHLKFEDTEGPIDGTIENALNDAIFSGDIVTVTAMNGPLTHRFDAFVEKLDYVQEEVHLVKRNLDVEIVPFKQILSVTLSG</sequence>
<proteinExistence type="predicted"/>
<comment type="caution">
    <text evidence="1">The sequence shown here is derived from an EMBL/GenBank/DDBJ whole genome shotgun (WGS) entry which is preliminary data.</text>
</comment>
<accession>A0A0V8GBR9</accession>
<name>A0A0V8GBR9_9BACL</name>
<evidence type="ECO:0000313" key="1">
    <source>
        <dbReference type="EMBL" id="KSU47699.1"/>
    </source>
</evidence>
<organism evidence="1 2">
    <name type="scientific">Exiguobacterium indicum</name>
    <dbReference type="NCBI Taxonomy" id="296995"/>
    <lineage>
        <taxon>Bacteria</taxon>
        <taxon>Bacillati</taxon>
        <taxon>Bacillota</taxon>
        <taxon>Bacilli</taxon>
        <taxon>Bacillales</taxon>
        <taxon>Bacillales Family XII. Incertae Sedis</taxon>
        <taxon>Exiguobacterium</taxon>
    </lineage>
</organism>